<feature type="chain" id="PRO_5043680476" description="Bacterial transcriptional activator domain-containing protein" evidence="2">
    <location>
        <begin position="31"/>
        <end position="589"/>
    </location>
</feature>
<feature type="compositionally biased region" description="Basic and acidic residues" evidence="1">
    <location>
        <begin position="95"/>
        <end position="131"/>
    </location>
</feature>
<accession>A0A5C4W909</accession>
<name>A0A5C4W909_9ACTN</name>
<dbReference type="Pfam" id="PF03704">
    <property type="entry name" value="BTAD"/>
    <property type="match status" value="1"/>
</dbReference>
<sequence>MRQLVEDVVRKLSAAVAASIVLGASSPAGALANAEPYCPQVGRAPRQVYDIEKFCELVYGDLMEGRAPNLLELLARSQRIPVHTSLASKSQKVSKSHDVRSTVKRPEAEPARFRRSDFEPRMPGEGGREAGRAPGRALNRDRRASVDRQKRSRRNDRKPSSTTVPTPPAAPSETPSASASTSFPVPAAVSSAPAPAPAPASRDAVRPKSEHLSEAMGPLGAALAFGLMLMVLSAALIGRLRSWPAQASADSSAVALSGGIDGRNGEEAELRPAVVLASAGAQAPVVDCVTAEAVAEPDRREHLAVTTSQPDQPSFRPAVAKVGAEAETEEPFVQGASVDLGSGFLAAAGKAKVEVLGVPRLSYGRSDISFGRAEARELFALLSVSRDGVSAEGIAETLWPGEVGGRRLDSAVREINRAMRQAVGCRAGVRFVLKSGERRLLPAASFDADFWRFEDACKLASIAAEDAVRMAALHEVLALYRGALLAGCDDLWVLPLRQAAQRQAADAAERLAELVRADDPGRAVDVLRLAVERIDPCSETLWCLLMSVQGELGRLPAVRRSFELLRERLSEIDAVPSTQARQVYERFMR</sequence>
<dbReference type="AlphaFoldDB" id="A0A5C4W909"/>
<keyword evidence="5" id="KW-1185">Reference proteome</keyword>
<feature type="compositionally biased region" description="Low complexity" evidence="1">
    <location>
        <begin position="171"/>
        <end position="193"/>
    </location>
</feature>
<dbReference type="SMART" id="SM01043">
    <property type="entry name" value="BTAD"/>
    <property type="match status" value="1"/>
</dbReference>
<evidence type="ECO:0000256" key="1">
    <source>
        <dbReference type="SAM" id="MobiDB-lite"/>
    </source>
</evidence>
<evidence type="ECO:0000313" key="4">
    <source>
        <dbReference type="EMBL" id="KAB8192546.1"/>
    </source>
</evidence>
<feature type="domain" description="Bacterial transcriptional activator" evidence="3">
    <location>
        <begin position="448"/>
        <end position="588"/>
    </location>
</feature>
<dbReference type="Gene3D" id="1.10.10.10">
    <property type="entry name" value="Winged helix-like DNA-binding domain superfamily/Winged helix DNA-binding domain"/>
    <property type="match status" value="1"/>
</dbReference>
<feature type="compositionally biased region" description="Basic and acidic residues" evidence="1">
    <location>
        <begin position="138"/>
        <end position="149"/>
    </location>
</feature>
<gene>
    <name evidence="4" type="ORF">FH608_023865</name>
</gene>
<proteinExistence type="predicted"/>
<comment type="caution">
    <text evidence="4">The sequence shown here is derived from an EMBL/GenBank/DDBJ whole genome shotgun (WGS) entry which is preliminary data.</text>
</comment>
<dbReference type="EMBL" id="VDLX02000009">
    <property type="protein sequence ID" value="KAB8192546.1"/>
    <property type="molecule type" value="Genomic_DNA"/>
</dbReference>
<reference evidence="4 5" key="1">
    <citation type="submission" date="2019-10" db="EMBL/GenBank/DDBJ databases">
        <title>Nonomuraea sp. nov., isolated from Phyllanthus amarus.</title>
        <authorList>
            <person name="Klykleung N."/>
            <person name="Tanasupawat S."/>
        </authorList>
    </citation>
    <scope>NUCLEOTIDE SEQUENCE [LARGE SCALE GENOMIC DNA]</scope>
    <source>
        <strain evidence="4 5">PA1-10</strain>
    </source>
</reference>
<dbReference type="OrthoDB" id="3534894at2"/>
<evidence type="ECO:0000256" key="2">
    <source>
        <dbReference type="SAM" id="SignalP"/>
    </source>
</evidence>
<organism evidence="4 5">
    <name type="scientific">Nonomuraea phyllanthi</name>
    <dbReference type="NCBI Taxonomy" id="2219224"/>
    <lineage>
        <taxon>Bacteria</taxon>
        <taxon>Bacillati</taxon>
        <taxon>Actinomycetota</taxon>
        <taxon>Actinomycetes</taxon>
        <taxon>Streptosporangiales</taxon>
        <taxon>Streptosporangiaceae</taxon>
        <taxon>Nonomuraea</taxon>
    </lineage>
</organism>
<dbReference type="InterPro" id="IPR005158">
    <property type="entry name" value="BTAD"/>
</dbReference>
<keyword evidence="2" id="KW-0732">Signal</keyword>
<protein>
    <recommendedName>
        <fullName evidence="3">Bacterial transcriptional activator domain-containing protein</fullName>
    </recommendedName>
</protein>
<feature type="signal peptide" evidence="2">
    <location>
        <begin position="1"/>
        <end position="30"/>
    </location>
</feature>
<feature type="region of interest" description="Disordered" evidence="1">
    <location>
        <begin position="84"/>
        <end position="211"/>
    </location>
</feature>
<dbReference type="InterPro" id="IPR011990">
    <property type="entry name" value="TPR-like_helical_dom_sf"/>
</dbReference>
<evidence type="ECO:0000313" key="5">
    <source>
        <dbReference type="Proteomes" id="UP000312512"/>
    </source>
</evidence>
<dbReference type="RefSeq" id="WP_139632816.1">
    <property type="nucleotide sequence ID" value="NZ_VDLX02000009.1"/>
</dbReference>
<dbReference type="Gene3D" id="1.25.40.10">
    <property type="entry name" value="Tetratricopeptide repeat domain"/>
    <property type="match status" value="1"/>
</dbReference>
<dbReference type="PANTHER" id="PTHR35807">
    <property type="entry name" value="TRANSCRIPTIONAL REGULATOR REDD-RELATED"/>
    <property type="match status" value="1"/>
</dbReference>
<dbReference type="SUPFAM" id="SSF48452">
    <property type="entry name" value="TPR-like"/>
    <property type="match status" value="1"/>
</dbReference>
<dbReference type="Proteomes" id="UP000312512">
    <property type="component" value="Unassembled WGS sequence"/>
</dbReference>
<dbReference type="InterPro" id="IPR036388">
    <property type="entry name" value="WH-like_DNA-bd_sf"/>
</dbReference>
<evidence type="ECO:0000259" key="3">
    <source>
        <dbReference type="SMART" id="SM01043"/>
    </source>
</evidence>
<dbReference type="InterPro" id="IPR051677">
    <property type="entry name" value="AfsR-DnrI-RedD_regulator"/>
</dbReference>